<dbReference type="EMBL" id="JADGJD010000250">
    <property type="protein sequence ID" value="KAJ3052951.1"/>
    <property type="molecule type" value="Genomic_DNA"/>
</dbReference>
<evidence type="ECO:0000256" key="2">
    <source>
        <dbReference type="ARBA" id="ARBA00022803"/>
    </source>
</evidence>
<comment type="caution">
    <text evidence="5">The sequence shown here is derived from an EMBL/GenBank/DDBJ whole genome shotgun (WGS) entry which is preliminary data.</text>
</comment>
<dbReference type="CDD" id="cd06257">
    <property type="entry name" value="DnaJ"/>
    <property type="match status" value="1"/>
</dbReference>
<accession>A0AAD5SFJ8</accession>
<keyword evidence="1" id="KW-0677">Repeat</keyword>
<dbReference type="SUPFAM" id="SSF48452">
    <property type="entry name" value="TPR-like"/>
    <property type="match status" value="2"/>
</dbReference>
<keyword evidence="2 3" id="KW-0802">TPR repeat</keyword>
<evidence type="ECO:0000259" key="4">
    <source>
        <dbReference type="PROSITE" id="PS50076"/>
    </source>
</evidence>
<evidence type="ECO:0000256" key="3">
    <source>
        <dbReference type="PROSITE-ProRule" id="PRU00339"/>
    </source>
</evidence>
<dbReference type="Pfam" id="PF13181">
    <property type="entry name" value="TPR_8"/>
    <property type="match status" value="1"/>
</dbReference>
<dbReference type="PROSITE" id="PS50076">
    <property type="entry name" value="DNAJ_2"/>
    <property type="match status" value="1"/>
</dbReference>
<dbReference type="PROSITE" id="PS50005">
    <property type="entry name" value="TPR"/>
    <property type="match status" value="3"/>
</dbReference>
<dbReference type="Pfam" id="PF00226">
    <property type="entry name" value="DnaJ"/>
    <property type="match status" value="1"/>
</dbReference>
<protein>
    <submittedName>
        <fullName evidence="5">DnaJ sub C member 7</fullName>
    </submittedName>
</protein>
<dbReference type="SMART" id="SM00028">
    <property type="entry name" value="TPR"/>
    <property type="match status" value="6"/>
</dbReference>
<dbReference type="SMART" id="SM00271">
    <property type="entry name" value="DnaJ"/>
    <property type="match status" value="1"/>
</dbReference>
<gene>
    <name evidence="5" type="primary">DNAJC7</name>
    <name evidence="5" type="ORF">HK097_005349</name>
</gene>
<feature type="repeat" description="TPR" evidence="3">
    <location>
        <begin position="67"/>
        <end position="100"/>
    </location>
</feature>
<dbReference type="PRINTS" id="PR00625">
    <property type="entry name" value="JDOMAIN"/>
</dbReference>
<dbReference type="InterPro" id="IPR018253">
    <property type="entry name" value="DnaJ_domain_CS"/>
</dbReference>
<dbReference type="InterPro" id="IPR036869">
    <property type="entry name" value="J_dom_sf"/>
</dbReference>
<dbReference type="InterPro" id="IPR019734">
    <property type="entry name" value="TPR_rpt"/>
</dbReference>
<dbReference type="InterPro" id="IPR001623">
    <property type="entry name" value="DnaJ_domain"/>
</dbReference>
<evidence type="ECO:0000313" key="5">
    <source>
        <dbReference type="EMBL" id="KAJ3052951.1"/>
    </source>
</evidence>
<feature type="repeat" description="TPR" evidence="3">
    <location>
        <begin position="388"/>
        <end position="421"/>
    </location>
</feature>
<feature type="repeat" description="TPR" evidence="3">
    <location>
        <begin position="33"/>
        <end position="66"/>
    </location>
</feature>
<feature type="non-terminal residue" evidence="5">
    <location>
        <position position="1"/>
    </location>
</feature>
<dbReference type="Pfam" id="PF14559">
    <property type="entry name" value="TPR_19"/>
    <property type="match status" value="1"/>
</dbReference>
<dbReference type="PANTHER" id="PTHR45188">
    <property type="entry name" value="DNAJ PROTEIN P58IPK HOMOLOG"/>
    <property type="match status" value="1"/>
</dbReference>
<dbReference type="PROSITE" id="PS00636">
    <property type="entry name" value="DNAJ_1"/>
    <property type="match status" value="1"/>
</dbReference>
<evidence type="ECO:0000256" key="1">
    <source>
        <dbReference type="ARBA" id="ARBA00022737"/>
    </source>
</evidence>
<reference evidence="5" key="1">
    <citation type="submission" date="2020-05" db="EMBL/GenBank/DDBJ databases">
        <title>Phylogenomic resolution of chytrid fungi.</title>
        <authorList>
            <person name="Stajich J.E."/>
            <person name="Amses K."/>
            <person name="Simmons R."/>
            <person name="Seto K."/>
            <person name="Myers J."/>
            <person name="Bonds A."/>
            <person name="Quandt C.A."/>
            <person name="Barry K."/>
            <person name="Liu P."/>
            <person name="Grigoriev I."/>
            <person name="Longcore J.E."/>
            <person name="James T.Y."/>
        </authorList>
    </citation>
    <scope>NUCLEOTIDE SEQUENCE</scope>
    <source>
        <strain evidence="5">JEL0318</strain>
    </source>
</reference>
<dbReference type="InterPro" id="IPR011990">
    <property type="entry name" value="TPR-like_helical_dom_sf"/>
</dbReference>
<dbReference type="Proteomes" id="UP001212841">
    <property type="component" value="Unassembled WGS sequence"/>
</dbReference>
<dbReference type="Gene3D" id="1.10.287.110">
    <property type="entry name" value="DnaJ domain"/>
    <property type="match status" value="1"/>
</dbReference>
<evidence type="ECO:0000313" key="6">
    <source>
        <dbReference type="Proteomes" id="UP001212841"/>
    </source>
</evidence>
<name>A0AAD5SFJ8_9FUNG</name>
<dbReference type="Gene3D" id="1.25.40.10">
    <property type="entry name" value="Tetratricopeptide repeat domain"/>
    <property type="match status" value="1"/>
</dbReference>
<organism evidence="5 6">
    <name type="scientific">Rhizophlyctis rosea</name>
    <dbReference type="NCBI Taxonomy" id="64517"/>
    <lineage>
        <taxon>Eukaryota</taxon>
        <taxon>Fungi</taxon>
        <taxon>Fungi incertae sedis</taxon>
        <taxon>Chytridiomycota</taxon>
        <taxon>Chytridiomycota incertae sedis</taxon>
        <taxon>Chytridiomycetes</taxon>
        <taxon>Rhizophlyctidales</taxon>
        <taxon>Rhizophlyctidaceae</taxon>
        <taxon>Rhizophlyctis</taxon>
    </lineage>
</organism>
<proteinExistence type="predicted"/>
<dbReference type="SUPFAM" id="SSF46565">
    <property type="entry name" value="Chaperone J-domain"/>
    <property type="match status" value="1"/>
</dbReference>
<dbReference type="AlphaFoldDB" id="A0AAD5SFJ8"/>
<feature type="domain" description="J" evidence="4">
    <location>
        <begin position="442"/>
        <end position="512"/>
    </location>
</feature>
<keyword evidence="6" id="KW-1185">Reference proteome</keyword>
<dbReference type="PANTHER" id="PTHR45188:SF2">
    <property type="entry name" value="DNAJ HOMOLOG SUBFAMILY C MEMBER 7"/>
    <property type="match status" value="1"/>
</dbReference>
<sequence>MMTADAMEDVVMVEVFKGAHGERSVRDGQAAHAEQIKAQANDLYKKARYTEAIELYSQAINLQPHNATYYANRSAALTVTGKYADALRDATKATELDPANIKAYVRAAKCSLHLGNVEGAAAHLQQAKVAIKGKSHLSENGGMIDRELATVHRVGTYLKQAENNMANGNFRSALTNIENAILSVDPSIKSTTSTEGRTRLAGLDMKSVSLKWRLIRAECLLGSLDLGEAGRVTSGLLLDDNNNVEALTLSANISYISDSRPVTAIQQFLRKALSLDPDCKKARELLKKVKNLEAIKAEGNDAFSKGKMTEAQEAYTRYLEADEDGGVLKVKVLSNRATVRSRLGKHDLAVIDCTTALELLEKLSFPDAATSAPSPSDFRNASKSDLFLKLYLRRADCYVKLEKFDEAVRDYTTAEGIKPEDGEISRALRNAKNSLRQAKRKDYYKILGCARDASEAEIKKAYRKCALQYHPDKVSSSTEEEKVVAEAKFKEIGEAYAVLSDPRKKEMFDNGMDVDGSSASDGP</sequence>